<evidence type="ECO:0000256" key="5">
    <source>
        <dbReference type="ARBA" id="ARBA00023155"/>
    </source>
</evidence>
<accession>A0AA87ZMG9</accession>
<dbReference type="InterPro" id="IPR009057">
    <property type="entry name" value="Homeodomain-like_sf"/>
</dbReference>
<dbReference type="Proteomes" id="UP001187192">
    <property type="component" value="Unassembled WGS sequence"/>
</dbReference>
<feature type="domain" description="Homeobox" evidence="10">
    <location>
        <begin position="458"/>
        <end position="521"/>
    </location>
</feature>
<protein>
    <recommendedName>
        <fullName evidence="10">Homeobox domain-containing protein</fullName>
    </recommendedName>
</protein>
<evidence type="ECO:0000256" key="8">
    <source>
        <dbReference type="PROSITE-ProRule" id="PRU00108"/>
    </source>
</evidence>
<dbReference type="Gene3D" id="1.10.10.60">
    <property type="entry name" value="Homeodomain-like"/>
    <property type="match status" value="1"/>
</dbReference>
<comment type="subcellular location">
    <subcellularLocation>
        <location evidence="1 8">Nucleus</location>
    </subcellularLocation>
</comment>
<keyword evidence="12" id="KW-1185">Reference proteome</keyword>
<dbReference type="AlphaFoldDB" id="A0AA87ZMG9"/>
<dbReference type="SMART" id="SM00574">
    <property type="entry name" value="POX"/>
    <property type="match status" value="1"/>
</dbReference>
<keyword evidence="3" id="KW-0805">Transcription regulation</keyword>
<dbReference type="InterPro" id="IPR006563">
    <property type="entry name" value="POX_dom"/>
</dbReference>
<dbReference type="InterPro" id="IPR008422">
    <property type="entry name" value="KN_HD"/>
</dbReference>
<keyword evidence="6" id="KW-0804">Transcription</keyword>
<dbReference type="GO" id="GO:0005634">
    <property type="term" value="C:nucleus"/>
    <property type="evidence" value="ECO:0007669"/>
    <property type="project" value="UniProtKB-SubCell"/>
</dbReference>
<feature type="DNA-binding region" description="Homeobox" evidence="8">
    <location>
        <begin position="460"/>
        <end position="522"/>
    </location>
</feature>
<dbReference type="GO" id="GO:0006355">
    <property type="term" value="P:regulation of DNA-templated transcription"/>
    <property type="evidence" value="ECO:0007669"/>
    <property type="project" value="InterPro"/>
</dbReference>
<reference evidence="11" key="1">
    <citation type="submission" date="2023-07" db="EMBL/GenBank/DDBJ databases">
        <title>draft genome sequence of fig (Ficus carica).</title>
        <authorList>
            <person name="Takahashi T."/>
            <person name="Nishimura K."/>
        </authorList>
    </citation>
    <scope>NUCLEOTIDE SEQUENCE</scope>
</reference>
<proteinExistence type="inferred from homology"/>
<sequence length="576" mass="64164">MENQMFNISPDMTTRNSLVVDGISPHATMNSLVQSYLFDHTTDLHVPNQAENIVSSNAFYTYKRNVARDAPLGVSSAAVNCEYQDTPDSGVSIASFVTAKGGIQENLNNLAISVVPPIYSCEVLSDYVPNDCSIASNSRFPTSMNCGNDEVLGMISSQWDVQKYPASLELVGKSSSEFHPYSSTGNFDPNGWISADRTSLATVHSYGSSNFTNGLSLTLATSQPSAISGMNIPGQCSDMACSAVAHNSSNETMLGSEQTSCNSEELSLSFGSYRPPQFSQVILGSRYLCAVQEILAQIASFSLENVDHSNYLKFINTPFSSNCPAERGISLMDPSSDGSRLEGEIDPTLQRRAIETKKAKLLALLQMVDDRYSQCLDEIHTVVSAFHAATEMDPQIHARFALQTISTLYKSLRERISNHCLAMGSSFDASCSGDTEKSFETSFIQKQWALQQLKKKEHQLWRPQRGLPERSVSVLRAWMFQNFLHPYPKDAEKHLLAVKSGLTRSQVSNWFINARVRLWKPMIEEMYAEMNRRKSRRNENNERSNNNSNNNNDDNQKSHHTTSTTNNYQRYHVNCS</sequence>
<dbReference type="SMART" id="SM00389">
    <property type="entry name" value="HOX"/>
    <property type="match status" value="1"/>
</dbReference>
<comment type="caution">
    <text evidence="11">The sequence shown here is derived from an EMBL/GenBank/DDBJ whole genome shotgun (WGS) entry which is preliminary data.</text>
</comment>
<feature type="compositionally biased region" description="Low complexity" evidence="9">
    <location>
        <begin position="543"/>
        <end position="553"/>
    </location>
</feature>
<evidence type="ECO:0000256" key="4">
    <source>
        <dbReference type="ARBA" id="ARBA00023125"/>
    </source>
</evidence>
<keyword evidence="7 8" id="KW-0539">Nucleus</keyword>
<dbReference type="InterPro" id="IPR050224">
    <property type="entry name" value="TALE_homeobox"/>
</dbReference>
<evidence type="ECO:0000256" key="3">
    <source>
        <dbReference type="ARBA" id="ARBA00023015"/>
    </source>
</evidence>
<dbReference type="EMBL" id="BTGU01000005">
    <property type="protein sequence ID" value="GMN35975.1"/>
    <property type="molecule type" value="Genomic_DNA"/>
</dbReference>
<evidence type="ECO:0000256" key="9">
    <source>
        <dbReference type="SAM" id="MobiDB-lite"/>
    </source>
</evidence>
<feature type="region of interest" description="Disordered" evidence="9">
    <location>
        <begin position="531"/>
        <end position="576"/>
    </location>
</feature>
<dbReference type="SUPFAM" id="SSF46689">
    <property type="entry name" value="Homeodomain-like"/>
    <property type="match status" value="1"/>
</dbReference>
<gene>
    <name evidence="11" type="ORF">TIFTF001_005666</name>
</gene>
<evidence type="ECO:0000256" key="7">
    <source>
        <dbReference type="ARBA" id="ARBA00023242"/>
    </source>
</evidence>
<feature type="compositionally biased region" description="Polar residues" evidence="9">
    <location>
        <begin position="561"/>
        <end position="576"/>
    </location>
</feature>
<evidence type="ECO:0000256" key="1">
    <source>
        <dbReference type="ARBA" id="ARBA00004123"/>
    </source>
</evidence>
<dbReference type="Pfam" id="PF05920">
    <property type="entry name" value="Homeobox_KN"/>
    <property type="match status" value="1"/>
</dbReference>
<dbReference type="Pfam" id="PF07526">
    <property type="entry name" value="POX"/>
    <property type="match status" value="1"/>
</dbReference>
<dbReference type="PROSITE" id="PS50071">
    <property type="entry name" value="HOMEOBOX_2"/>
    <property type="match status" value="1"/>
</dbReference>
<evidence type="ECO:0000313" key="12">
    <source>
        <dbReference type="Proteomes" id="UP001187192"/>
    </source>
</evidence>
<organism evidence="11 12">
    <name type="scientific">Ficus carica</name>
    <name type="common">Common fig</name>
    <dbReference type="NCBI Taxonomy" id="3494"/>
    <lineage>
        <taxon>Eukaryota</taxon>
        <taxon>Viridiplantae</taxon>
        <taxon>Streptophyta</taxon>
        <taxon>Embryophyta</taxon>
        <taxon>Tracheophyta</taxon>
        <taxon>Spermatophyta</taxon>
        <taxon>Magnoliopsida</taxon>
        <taxon>eudicotyledons</taxon>
        <taxon>Gunneridae</taxon>
        <taxon>Pentapetalae</taxon>
        <taxon>rosids</taxon>
        <taxon>fabids</taxon>
        <taxon>Rosales</taxon>
        <taxon>Moraceae</taxon>
        <taxon>Ficeae</taxon>
        <taxon>Ficus</taxon>
    </lineage>
</organism>
<comment type="similarity">
    <text evidence="2">Belongs to the TALE/BELL homeobox family.</text>
</comment>
<keyword evidence="5 8" id="KW-0371">Homeobox</keyword>
<dbReference type="PANTHER" id="PTHR11850">
    <property type="entry name" value="HOMEOBOX PROTEIN TRANSCRIPTION FACTORS"/>
    <property type="match status" value="1"/>
</dbReference>
<keyword evidence="4 8" id="KW-0238">DNA-binding</keyword>
<evidence type="ECO:0000256" key="6">
    <source>
        <dbReference type="ARBA" id="ARBA00023163"/>
    </source>
</evidence>
<evidence type="ECO:0000313" key="11">
    <source>
        <dbReference type="EMBL" id="GMN35975.1"/>
    </source>
</evidence>
<name>A0AA87ZMG9_FICCA</name>
<evidence type="ECO:0000256" key="2">
    <source>
        <dbReference type="ARBA" id="ARBA00006454"/>
    </source>
</evidence>
<evidence type="ECO:0000259" key="10">
    <source>
        <dbReference type="PROSITE" id="PS50071"/>
    </source>
</evidence>
<dbReference type="CDD" id="cd00086">
    <property type="entry name" value="homeodomain"/>
    <property type="match status" value="1"/>
</dbReference>
<dbReference type="GO" id="GO:0003677">
    <property type="term" value="F:DNA binding"/>
    <property type="evidence" value="ECO:0007669"/>
    <property type="project" value="UniProtKB-UniRule"/>
</dbReference>
<dbReference type="InterPro" id="IPR001356">
    <property type="entry name" value="HD"/>
</dbReference>